<dbReference type="PROSITE" id="PS00028">
    <property type="entry name" value="ZINC_FINGER_C2H2_1"/>
    <property type="match status" value="1"/>
</dbReference>
<feature type="domain" description="C2H2-type" evidence="2">
    <location>
        <begin position="158"/>
        <end position="180"/>
    </location>
</feature>
<proteinExistence type="predicted"/>
<gene>
    <name evidence="3" type="ORF">N0V91_005293</name>
</gene>
<dbReference type="EMBL" id="JAPEVA010000035">
    <property type="protein sequence ID" value="KAJ4405343.1"/>
    <property type="molecule type" value="Genomic_DNA"/>
</dbReference>
<name>A0A9W9D7I5_9PLEO</name>
<dbReference type="OrthoDB" id="2687452at2759"/>
<comment type="caution">
    <text evidence="3">The sequence shown here is derived from an EMBL/GenBank/DDBJ whole genome shotgun (WGS) entry which is preliminary data.</text>
</comment>
<accession>A0A9W9D7I5</accession>
<reference evidence="3" key="1">
    <citation type="submission" date="2022-10" db="EMBL/GenBank/DDBJ databases">
        <title>Tapping the CABI collections for fungal endophytes: first genome assemblies for Collariella, Neodidymelliopsis, Ascochyta clinopodiicola, Didymella pomorum, Didymosphaeria variabile, Neocosmospora piperis and Neocucurbitaria cava.</title>
        <authorList>
            <person name="Hill R."/>
        </authorList>
    </citation>
    <scope>NUCLEOTIDE SEQUENCE</scope>
    <source>
        <strain evidence="3">IMI 355091</strain>
    </source>
</reference>
<dbReference type="Proteomes" id="UP001140510">
    <property type="component" value="Unassembled WGS sequence"/>
</dbReference>
<evidence type="ECO:0000313" key="4">
    <source>
        <dbReference type="Proteomes" id="UP001140510"/>
    </source>
</evidence>
<dbReference type="InterPro" id="IPR013087">
    <property type="entry name" value="Znf_C2H2_type"/>
</dbReference>
<feature type="region of interest" description="Disordered" evidence="1">
    <location>
        <begin position="194"/>
        <end position="214"/>
    </location>
</feature>
<sequence length="214" mass="23263">MNDYRNSSFLHDSANYTLRPLQESSSFSPCGYSTKMDQDPHEAFLTDQVFQSKATCVEHGQHPINQNWISVIGGPLQDDVFFGSDTREADTPNGLLGKVSGSLGPTVVNHDDQAVLSPGTLASVPVVPVPTMYLGALQQIPPGLDAVVMQRDDGVFFCSQVGCDAAYARIGDCRRHLKKHNGKISLRAHMQQGHGIVIPPPGNKRRQRRGVAGQ</sequence>
<organism evidence="3 4">
    <name type="scientific">Didymella pomorum</name>
    <dbReference type="NCBI Taxonomy" id="749634"/>
    <lineage>
        <taxon>Eukaryota</taxon>
        <taxon>Fungi</taxon>
        <taxon>Dikarya</taxon>
        <taxon>Ascomycota</taxon>
        <taxon>Pezizomycotina</taxon>
        <taxon>Dothideomycetes</taxon>
        <taxon>Pleosporomycetidae</taxon>
        <taxon>Pleosporales</taxon>
        <taxon>Pleosporineae</taxon>
        <taxon>Didymellaceae</taxon>
        <taxon>Didymella</taxon>
    </lineage>
</organism>
<protein>
    <recommendedName>
        <fullName evidence="2">C2H2-type domain-containing protein</fullName>
    </recommendedName>
</protein>
<dbReference type="AlphaFoldDB" id="A0A9W9D7I5"/>
<evidence type="ECO:0000259" key="2">
    <source>
        <dbReference type="PROSITE" id="PS00028"/>
    </source>
</evidence>
<evidence type="ECO:0000256" key="1">
    <source>
        <dbReference type="SAM" id="MobiDB-lite"/>
    </source>
</evidence>
<feature type="compositionally biased region" description="Basic residues" evidence="1">
    <location>
        <begin position="203"/>
        <end position="214"/>
    </location>
</feature>
<evidence type="ECO:0000313" key="3">
    <source>
        <dbReference type="EMBL" id="KAJ4405343.1"/>
    </source>
</evidence>
<keyword evidence="4" id="KW-1185">Reference proteome</keyword>